<protein>
    <submittedName>
        <fullName evidence="2">Uncharacterized protein</fullName>
    </submittedName>
</protein>
<dbReference type="AlphaFoldDB" id="A0A9I9DKT6"/>
<accession>A0A9I9DKT6</accession>
<dbReference type="EnsemblPlants" id="MELO3C020047.2.1">
    <property type="protein sequence ID" value="MELO3C020047.2.1"/>
    <property type="gene ID" value="MELO3C020047.2"/>
</dbReference>
<dbReference type="Gramene" id="MELO3C020047.2.1">
    <property type="protein sequence ID" value="MELO3C020047.2.1"/>
    <property type="gene ID" value="MELO3C020047.2"/>
</dbReference>
<organism evidence="2">
    <name type="scientific">Cucumis melo</name>
    <name type="common">Muskmelon</name>
    <dbReference type="NCBI Taxonomy" id="3656"/>
    <lineage>
        <taxon>Eukaryota</taxon>
        <taxon>Viridiplantae</taxon>
        <taxon>Streptophyta</taxon>
        <taxon>Embryophyta</taxon>
        <taxon>Tracheophyta</taxon>
        <taxon>Spermatophyta</taxon>
        <taxon>Magnoliopsida</taxon>
        <taxon>eudicotyledons</taxon>
        <taxon>Gunneridae</taxon>
        <taxon>Pentapetalae</taxon>
        <taxon>rosids</taxon>
        <taxon>fabids</taxon>
        <taxon>Cucurbitales</taxon>
        <taxon>Cucurbitaceae</taxon>
        <taxon>Benincaseae</taxon>
        <taxon>Cucumis</taxon>
    </lineage>
</organism>
<sequence>MQLASSTKRSNAQGTHDQESTRQALCVRRAMRDARHVWPSEVHAACSYEVSTQ</sequence>
<evidence type="ECO:0000313" key="2">
    <source>
        <dbReference type="EnsemblPlants" id="MELO3C020047.2.1"/>
    </source>
</evidence>
<evidence type="ECO:0000256" key="1">
    <source>
        <dbReference type="SAM" id="MobiDB-lite"/>
    </source>
</evidence>
<feature type="region of interest" description="Disordered" evidence="1">
    <location>
        <begin position="1"/>
        <end position="24"/>
    </location>
</feature>
<reference evidence="2" key="1">
    <citation type="submission" date="2023-03" db="UniProtKB">
        <authorList>
            <consortium name="EnsemblPlants"/>
        </authorList>
    </citation>
    <scope>IDENTIFICATION</scope>
</reference>
<proteinExistence type="predicted"/>
<feature type="compositionally biased region" description="Polar residues" evidence="1">
    <location>
        <begin position="1"/>
        <end position="15"/>
    </location>
</feature>
<name>A0A9I9DKT6_CUCME</name>